<dbReference type="SUPFAM" id="SSF48403">
    <property type="entry name" value="Ankyrin repeat"/>
    <property type="match status" value="1"/>
</dbReference>
<dbReference type="InterPro" id="IPR051631">
    <property type="entry name" value="Ankyrin-KH/SAM_domain"/>
</dbReference>
<dbReference type="InterPro" id="IPR002110">
    <property type="entry name" value="Ankyrin_rpt"/>
</dbReference>
<evidence type="ECO:0000256" key="1">
    <source>
        <dbReference type="ARBA" id="ARBA00022737"/>
    </source>
</evidence>
<evidence type="ECO:0008006" key="6">
    <source>
        <dbReference type="Google" id="ProtNLM"/>
    </source>
</evidence>
<keyword evidence="5" id="KW-1185">Reference proteome</keyword>
<proteinExistence type="predicted"/>
<gene>
    <name evidence="4" type="ORF">G6F64_005823</name>
</gene>
<feature type="repeat" description="ANK" evidence="3">
    <location>
        <begin position="209"/>
        <end position="241"/>
    </location>
</feature>
<dbReference type="Pfam" id="PF12796">
    <property type="entry name" value="Ank_2"/>
    <property type="match status" value="2"/>
</dbReference>
<dbReference type="Gene3D" id="1.25.40.20">
    <property type="entry name" value="Ankyrin repeat-containing domain"/>
    <property type="match status" value="2"/>
</dbReference>
<reference evidence="4" key="1">
    <citation type="journal article" date="2020" name="Microb. Genom.">
        <title>Genetic diversity of clinical and environmental Mucorales isolates obtained from an investigation of mucormycosis cases among solid organ transplant recipients.</title>
        <authorList>
            <person name="Nguyen M.H."/>
            <person name="Kaul D."/>
            <person name="Muto C."/>
            <person name="Cheng S.J."/>
            <person name="Richter R.A."/>
            <person name="Bruno V.M."/>
            <person name="Liu G."/>
            <person name="Beyhan S."/>
            <person name="Sundermann A.J."/>
            <person name="Mounaud S."/>
            <person name="Pasculle A.W."/>
            <person name="Nierman W.C."/>
            <person name="Driscoll E."/>
            <person name="Cumbie R."/>
            <person name="Clancy C.J."/>
            <person name="Dupont C.L."/>
        </authorList>
    </citation>
    <scope>NUCLEOTIDE SEQUENCE</scope>
    <source>
        <strain evidence="4">GL11</strain>
    </source>
</reference>
<protein>
    <recommendedName>
        <fullName evidence="6">Ankyrin repeat protein</fullName>
    </recommendedName>
</protein>
<feature type="repeat" description="ANK" evidence="3">
    <location>
        <begin position="239"/>
        <end position="271"/>
    </location>
</feature>
<dbReference type="Proteomes" id="UP000716291">
    <property type="component" value="Unassembled WGS sequence"/>
</dbReference>
<dbReference type="InterPro" id="IPR036770">
    <property type="entry name" value="Ankyrin_rpt-contain_sf"/>
</dbReference>
<dbReference type="PANTHER" id="PTHR23206:SF7">
    <property type="entry name" value="PROTEIN KINASE DOMAIN-CONTAINING PROTEIN"/>
    <property type="match status" value="1"/>
</dbReference>
<keyword evidence="2 3" id="KW-0040">ANK repeat</keyword>
<evidence type="ECO:0000256" key="2">
    <source>
        <dbReference type="ARBA" id="ARBA00023043"/>
    </source>
</evidence>
<accession>A0A9P6X9X0</accession>
<dbReference type="SMART" id="SM00248">
    <property type="entry name" value="ANK"/>
    <property type="match status" value="6"/>
</dbReference>
<comment type="caution">
    <text evidence="4">The sequence shown here is derived from an EMBL/GenBank/DDBJ whole genome shotgun (WGS) entry which is preliminary data.</text>
</comment>
<dbReference type="OrthoDB" id="194358at2759"/>
<keyword evidence="1" id="KW-0677">Repeat</keyword>
<organism evidence="4 5">
    <name type="scientific">Rhizopus oryzae</name>
    <name type="common">Mucormycosis agent</name>
    <name type="synonym">Rhizopus arrhizus var. delemar</name>
    <dbReference type="NCBI Taxonomy" id="64495"/>
    <lineage>
        <taxon>Eukaryota</taxon>
        <taxon>Fungi</taxon>
        <taxon>Fungi incertae sedis</taxon>
        <taxon>Mucoromycota</taxon>
        <taxon>Mucoromycotina</taxon>
        <taxon>Mucoromycetes</taxon>
        <taxon>Mucorales</taxon>
        <taxon>Mucorineae</taxon>
        <taxon>Rhizopodaceae</taxon>
        <taxon>Rhizopus</taxon>
    </lineage>
</organism>
<dbReference type="GO" id="GO:0005737">
    <property type="term" value="C:cytoplasm"/>
    <property type="evidence" value="ECO:0007669"/>
    <property type="project" value="TreeGrafter"/>
</dbReference>
<name>A0A9P6X9X0_RHIOR</name>
<evidence type="ECO:0000313" key="4">
    <source>
        <dbReference type="EMBL" id="KAG1308744.1"/>
    </source>
</evidence>
<dbReference type="EMBL" id="JAANQT010000737">
    <property type="protein sequence ID" value="KAG1308744.1"/>
    <property type="molecule type" value="Genomic_DNA"/>
</dbReference>
<evidence type="ECO:0000313" key="5">
    <source>
        <dbReference type="Proteomes" id="UP000716291"/>
    </source>
</evidence>
<dbReference type="PROSITE" id="PS50088">
    <property type="entry name" value="ANK_REPEAT"/>
    <property type="match status" value="2"/>
</dbReference>
<evidence type="ECO:0000256" key="3">
    <source>
        <dbReference type="PROSITE-ProRule" id="PRU00023"/>
    </source>
</evidence>
<sequence>MKHSCLDVTSNLITINKSQESQNTCNSLEKRCFLLAVPVELQTKIFVYAQNPAMALVSRHFQNLAQSSLLKAKYLIHRYGHEAALSERSMRRKIASYSVIECLLKQHGCDPTADEFWLYKHACQTHQVDVCIWIIETVVAAKLSDMGSLLSMAAAYGAVDIVDILVENYHVDVHQPNGDELALQVATLYNQTHLVKHLCEKYNCNLHVDNESALRSAAFNGFSSLVEYFINKGANVHAFNNASLASAVHQGHSSVVELLLKSGASARIHNNFCARYAVLRRQDIAILKHLILLGDVNPRFDDDWMLLQACKKGFVEILKFLLTDIMANEIDSIVNMKDGILLKKAILYKQLSVIRLLVSLGADVNSHGCISGLCSLLSTQDRSRIIKDIVKLLVDKGFDISRQSNSIQYSIMQILGQI</sequence>
<dbReference type="PANTHER" id="PTHR23206">
    <property type="entry name" value="MASK PROTEIN"/>
    <property type="match status" value="1"/>
</dbReference>
<dbReference type="AlphaFoldDB" id="A0A9P6X9X0"/>